<dbReference type="EMBL" id="CM039175">
    <property type="protein sequence ID" value="KAH9739327.1"/>
    <property type="molecule type" value="Genomic_DNA"/>
</dbReference>
<comment type="caution">
    <text evidence="1">The sequence shown here is derived from an EMBL/GenBank/DDBJ whole genome shotgun (WGS) entry which is preliminary data.</text>
</comment>
<protein>
    <submittedName>
        <fullName evidence="1">Receptor-like serine-threonine protein kinase</fullName>
    </submittedName>
</protein>
<name>A0ACB8K369_CITSI</name>
<evidence type="ECO:0000313" key="2">
    <source>
        <dbReference type="Proteomes" id="UP000829398"/>
    </source>
</evidence>
<reference evidence="2" key="1">
    <citation type="journal article" date="2023" name="Hortic. Res.">
        <title>A chromosome-level phased genome enabling allele-level studies in sweet orange: a case study on citrus Huanglongbing tolerance.</title>
        <authorList>
            <person name="Wu B."/>
            <person name="Yu Q."/>
            <person name="Deng Z."/>
            <person name="Duan Y."/>
            <person name="Luo F."/>
            <person name="Gmitter F. Jr."/>
        </authorList>
    </citation>
    <scope>NUCLEOTIDE SEQUENCE [LARGE SCALE GENOMIC DNA]</scope>
    <source>
        <strain evidence="2">cv. Valencia</strain>
    </source>
</reference>
<keyword evidence="2" id="KW-1185">Reference proteome</keyword>
<evidence type="ECO:0000313" key="1">
    <source>
        <dbReference type="EMBL" id="KAH9739327.1"/>
    </source>
</evidence>
<sequence length="313" mass="35461">MPPESETESETGGSHRKLIYLKIGAVAGVGGAVMTIIVVVLIVVLTRKGRSMRFVGDDANALRNNQGVDMRSFLFDLDVLIAATDNFSTKNMLGRGGFGTVYKGRLQDGREIAVKKLATNSMQGKEEFENEVRVLLKMQHRNLVQLFGCCVQERERILVYEYLPNKSLDKFLFDKSKSAILDWPKRLNIIMGVARGLLYLHRDSVLRIIHRDIKASNILLDHQMNPKISDFGLAKLFHDEQSRHRTRQIAGTFGYMAPEYAIRGFLSVKSDVFSFGVLLLEIISGRKNYDRQLEAENQELLKLVSRLTILMLI</sequence>
<proteinExistence type="predicted"/>
<dbReference type="Proteomes" id="UP000829398">
    <property type="component" value="Chromosome 6"/>
</dbReference>
<accession>A0ACB8K369</accession>
<organism evidence="1 2">
    <name type="scientific">Citrus sinensis</name>
    <name type="common">Sweet orange</name>
    <name type="synonym">Citrus aurantium var. sinensis</name>
    <dbReference type="NCBI Taxonomy" id="2711"/>
    <lineage>
        <taxon>Eukaryota</taxon>
        <taxon>Viridiplantae</taxon>
        <taxon>Streptophyta</taxon>
        <taxon>Embryophyta</taxon>
        <taxon>Tracheophyta</taxon>
        <taxon>Spermatophyta</taxon>
        <taxon>Magnoliopsida</taxon>
        <taxon>eudicotyledons</taxon>
        <taxon>Gunneridae</taxon>
        <taxon>Pentapetalae</taxon>
        <taxon>rosids</taxon>
        <taxon>malvids</taxon>
        <taxon>Sapindales</taxon>
        <taxon>Rutaceae</taxon>
        <taxon>Aurantioideae</taxon>
        <taxon>Citrus</taxon>
    </lineage>
</organism>
<gene>
    <name evidence="1" type="ORF">KPL71_019098</name>
</gene>